<dbReference type="KEGG" id="csph:CSPHI_05100"/>
<accession>A0A1L7CXB2</accession>
<evidence type="ECO:0000256" key="1">
    <source>
        <dbReference type="SAM" id="Coils"/>
    </source>
</evidence>
<dbReference type="Proteomes" id="UP000185469">
    <property type="component" value="Chromosome"/>
</dbReference>
<protein>
    <submittedName>
        <fullName evidence="3">Uncharacterized protein</fullName>
    </submittedName>
</protein>
<dbReference type="RefSeq" id="WP_075691771.1">
    <property type="nucleotide sequence ID" value="NZ_CP009248.1"/>
</dbReference>
<feature type="coiled-coil region" evidence="1">
    <location>
        <begin position="73"/>
        <end position="114"/>
    </location>
</feature>
<evidence type="ECO:0000256" key="2">
    <source>
        <dbReference type="SAM" id="Phobius"/>
    </source>
</evidence>
<organism evidence="3 4">
    <name type="scientific">Corynebacterium sphenisci DSM 44792</name>
    <dbReference type="NCBI Taxonomy" id="1437874"/>
    <lineage>
        <taxon>Bacteria</taxon>
        <taxon>Bacillati</taxon>
        <taxon>Actinomycetota</taxon>
        <taxon>Actinomycetes</taxon>
        <taxon>Mycobacteriales</taxon>
        <taxon>Corynebacteriaceae</taxon>
        <taxon>Corynebacterium</taxon>
    </lineage>
</organism>
<dbReference type="AlphaFoldDB" id="A0A1L7CXB2"/>
<dbReference type="EMBL" id="CP009248">
    <property type="protein sequence ID" value="APT90515.1"/>
    <property type="molecule type" value="Genomic_DNA"/>
</dbReference>
<keyword evidence="2" id="KW-0472">Membrane</keyword>
<keyword evidence="4" id="KW-1185">Reference proteome</keyword>
<sequence length="167" mass="18596">MAPLADGAADLGGWPAAIGAAFVALVVGPFLPAVLKLLFGTAERGLLHSWDQWRDAQARREAEREQSDRDRVVQVLQQAVDTLTSELATQKTRVEALQDEIDALRIEADHTIELQAGWIRETTAWVREVLLWAAEGGHELPPGWRSYFAWLEAHRVRSPHPREPPGP</sequence>
<proteinExistence type="predicted"/>
<dbReference type="STRING" id="1437874.CSPHI_05100"/>
<gene>
    <name evidence="3" type="ORF">CSPHI_05100</name>
</gene>
<name>A0A1L7CXB2_9CORY</name>
<feature type="transmembrane region" description="Helical" evidence="2">
    <location>
        <begin position="12"/>
        <end position="39"/>
    </location>
</feature>
<keyword evidence="2" id="KW-1133">Transmembrane helix</keyword>
<evidence type="ECO:0000313" key="3">
    <source>
        <dbReference type="EMBL" id="APT90515.1"/>
    </source>
</evidence>
<evidence type="ECO:0000313" key="4">
    <source>
        <dbReference type="Proteomes" id="UP000185469"/>
    </source>
</evidence>
<reference evidence="3 4" key="1">
    <citation type="submission" date="2014-08" db="EMBL/GenBank/DDBJ databases">
        <title>Complete genome sequence of Corynebacterium sphenisci CECT 5990(T) (=DSM 44792(T)), isolated from healthy wild penguins.</title>
        <authorList>
            <person name="Ruckert C."/>
            <person name="Albersmeier A."/>
            <person name="Winkler A."/>
            <person name="Kalinowski J."/>
        </authorList>
    </citation>
    <scope>NUCLEOTIDE SEQUENCE [LARGE SCALE GENOMIC DNA]</scope>
    <source>
        <strain evidence="3 4">DSM 44792</strain>
    </source>
</reference>
<keyword evidence="2" id="KW-0812">Transmembrane</keyword>
<keyword evidence="1" id="KW-0175">Coiled coil</keyword>